<evidence type="ECO:0000313" key="1">
    <source>
        <dbReference type="EMBL" id="SOH05727.1"/>
    </source>
</evidence>
<keyword evidence="2" id="KW-1185">Reference proteome</keyword>
<sequence length="47" mass="5492">MEQRIRIHAGRDDRLVHVAPLLEIFGKWGDFLSRGLSDEEIEAFQCH</sequence>
<name>A0A2C9CLP5_KUEST</name>
<accession>A0A2C9CLP5</accession>
<protein>
    <submittedName>
        <fullName evidence="1">Uncharacterized protein</fullName>
    </submittedName>
</protein>
<proteinExistence type="predicted"/>
<dbReference type="Proteomes" id="UP000221734">
    <property type="component" value="Chromosome Kuenenia_stuttgartiensis_MBR1"/>
</dbReference>
<reference evidence="2" key="1">
    <citation type="submission" date="2017-10" db="EMBL/GenBank/DDBJ databases">
        <authorList>
            <person name="Frank J."/>
        </authorList>
    </citation>
    <scope>NUCLEOTIDE SEQUENCE [LARGE SCALE GENOMIC DNA]</scope>
</reference>
<evidence type="ECO:0000313" key="2">
    <source>
        <dbReference type="Proteomes" id="UP000221734"/>
    </source>
</evidence>
<dbReference type="AlphaFoldDB" id="A0A2C9CLP5"/>
<organism evidence="1 2">
    <name type="scientific">Kuenenia stuttgartiensis</name>
    <dbReference type="NCBI Taxonomy" id="174633"/>
    <lineage>
        <taxon>Bacteria</taxon>
        <taxon>Pseudomonadati</taxon>
        <taxon>Planctomycetota</taxon>
        <taxon>Candidatus Brocadiia</taxon>
        <taxon>Candidatus Brocadiales</taxon>
        <taxon>Candidatus Brocadiaceae</taxon>
        <taxon>Candidatus Kuenenia</taxon>
    </lineage>
</organism>
<gene>
    <name evidence="1" type="ORF">KSMBR1_3250</name>
</gene>
<dbReference type="KEGG" id="kst:KSMBR1_3250"/>
<dbReference type="EMBL" id="LT934425">
    <property type="protein sequence ID" value="SOH05727.1"/>
    <property type="molecule type" value="Genomic_DNA"/>
</dbReference>